<dbReference type="SFLD" id="SFLDS00005">
    <property type="entry name" value="Isoprenoid_Synthase_Type_I"/>
    <property type="match status" value="1"/>
</dbReference>
<comment type="pathway">
    <text evidence="2">Isoprenoid biosynthesis; geranyl diphosphate biosynthesis; geranyl diphosphate from dimethylallyl diphosphate and isopentenyl diphosphate: step 1/1.</text>
</comment>
<dbReference type="PANTHER" id="PTHR11525:SF0">
    <property type="entry name" value="FARNESYL PYROPHOSPHATE SYNTHASE"/>
    <property type="match status" value="1"/>
</dbReference>
<dbReference type="InterPro" id="IPR008949">
    <property type="entry name" value="Isoprenoid_synthase_dom_sf"/>
</dbReference>
<dbReference type="InterPro" id="IPR033749">
    <property type="entry name" value="Polyprenyl_synt_CS"/>
</dbReference>
<dbReference type="PROSITE" id="PS00723">
    <property type="entry name" value="POLYPRENYL_SYNTHASE_1"/>
    <property type="match status" value="1"/>
</dbReference>
<keyword evidence="9" id="KW-0479">Metal-binding</keyword>
<dbReference type="GO" id="GO:0045337">
    <property type="term" value="P:farnesyl diphosphate biosynthetic process"/>
    <property type="evidence" value="ECO:0007669"/>
    <property type="project" value="TreeGrafter"/>
</dbReference>
<evidence type="ECO:0000256" key="12">
    <source>
        <dbReference type="ARBA" id="ARBA00032380"/>
    </source>
</evidence>
<dbReference type="FunFam" id="1.10.600.10:FF:000006">
    <property type="entry name" value="Farnesyl pyrophosphate synthase"/>
    <property type="match status" value="1"/>
</dbReference>
<protein>
    <recommendedName>
        <fullName evidence="15">(2E,6E)-farnesyl diphosphate synthase</fullName>
        <ecNumber evidence="6">2.5.1.1</ecNumber>
        <ecNumber evidence="5">2.5.1.10</ecNumber>
    </recommendedName>
    <alternativeName>
        <fullName evidence="14">Dimethylallyltranstransferase</fullName>
    </alternativeName>
    <alternativeName>
        <fullName evidence="13">Farnesyl diphosphate synthase</fullName>
    </alternativeName>
    <alternativeName>
        <fullName evidence="12">Geranyltranstransferase</fullName>
    </alternativeName>
</protein>
<keyword evidence="7" id="KW-0444">Lipid biosynthesis</keyword>
<dbReference type="GO" id="GO:0004337">
    <property type="term" value="F:(2E,6E)-farnesyl diphosphate synthase activity"/>
    <property type="evidence" value="ECO:0007669"/>
    <property type="project" value="UniProtKB-EC"/>
</dbReference>
<evidence type="ECO:0000313" key="19">
    <source>
        <dbReference type="Proteomes" id="UP000243876"/>
    </source>
</evidence>
<evidence type="ECO:0000256" key="13">
    <source>
        <dbReference type="ARBA" id="ARBA00032424"/>
    </source>
</evidence>
<comment type="pathway">
    <text evidence="3">Isoprenoid biosynthesis; farnesyl diphosphate biosynthesis; farnesyl diphosphate from geranyl diphosphate and isopentenyl diphosphate: step 1/1.</text>
</comment>
<name>A0A0D6EP38_SPOSA</name>
<evidence type="ECO:0000256" key="15">
    <source>
        <dbReference type="ARBA" id="ARBA00032873"/>
    </source>
</evidence>
<evidence type="ECO:0000256" key="4">
    <source>
        <dbReference type="ARBA" id="ARBA00006706"/>
    </source>
</evidence>
<dbReference type="PANTHER" id="PTHR11525">
    <property type="entry name" value="FARNESYL-PYROPHOSPHATE SYNTHETASE"/>
    <property type="match status" value="1"/>
</dbReference>
<keyword evidence="19" id="KW-1185">Reference proteome</keyword>
<dbReference type="AlphaFoldDB" id="A0A0D6EP38"/>
<keyword evidence="11" id="KW-0443">Lipid metabolism</keyword>
<evidence type="ECO:0000256" key="14">
    <source>
        <dbReference type="ARBA" id="ARBA00032448"/>
    </source>
</evidence>
<dbReference type="GO" id="GO:0005737">
    <property type="term" value="C:cytoplasm"/>
    <property type="evidence" value="ECO:0007669"/>
    <property type="project" value="TreeGrafter"/>
</dbReference>
<evidence type="ECO:0000256" key="10">
    <source>
        <dbReference type="ARBA" id="ARBA00022842"/>
    </source>
</evidence>
<accession>A0A0D6EP38</accession>
<reference evidence="19" key="1">
    <citation type="submission" date="2015-02" db="EMBL/GenBank/DDBJ databases">
        <authorList>
            <person name="Gon?alves P."/>
        </authorList>
    </citation>
    <scope>NUCLEOTIDE SEQUENCE [LARGE SCALE GENOMIC DNA]</scope>
</reference>
<evidence type="ECO:0000256" key="5">
    <source>
        <dbReference type="ARBA" id="ARBA00012439"/>
    </source>
</evidence>
<evidence type="ECO:0000256" key="6">
    <source>
        <dbReference type="ARBA" id="ARBA00012833"/>
    </source>
</evidence>
<dbReference type="PROSITE" id="PS00444">
    <property type="entry name" value="POLYPRENYL_SYNTHASE_2"/>
    <property type="match status" value="1"/>
</dbReference>
<dbReference type="Gene3D" id="1.10.600.10">
    <property type="entry name" value="Farnesyl Diphosphate Synthase"/>
    <property type="match status" value="1"/>
</dbReference>
<dbReference type="InterPro" id="IPR000092">
    <property type="entry name" value="Polyprenyl_synt"/>
</dbReference>
<organism evidence="18 19">
    <name type="scientific">Sporidiobolus salmonicolor</name>
    <name type="common">Yeast-like fungus</name>
    <name type="synonym">Sporobolomyces salmonicolor</name>
    <dbReference type="NCBI Taxonomy" id="5005"/>
    <lineage>
        <taxon>Eukaryota</taxon>
        <taxon>Fungi</taxon>
        <taxon>Dikarya</taxon>
        <taxon>Basidiomycota</taxon>
        <taxon>Pucciniomycotina</taxon>
        <taxon>Microbotryomycetes</taxon>
        <taxon>Sporidiobolales</taxon>
        <taxon>Sporidiobolaceae</taxon>
        <taxon>Sporobolomyces</taxon>
    </lineage>
</organism>
<keyword evidence="10" id="KW-0460">Magnesium</keyword>
<dbReference type="EMBL" id="CENE01000016">
    <property type="protein sequence ID" value="CEQ41641.1"/>
    <property type="molecule type" value="Genomic_DNA"/>
</dbReference>
<gene>
    <name evidence="18" type="primary">SPOSA6832_03378</name>
</gene>
<dbReference type="CDD" id="cd00685">
    <property type="entry name" value="Trans_IPPS_HT"/>
    <property type="match status" value="1"/>
</dbReference>
<dbReference type="EC" id="2.5.1.1" evidence="6"/>
<dbReference type="InterPro" id="IPR039702">
    <property type="entry name" value="FPS1-like"/>
</dbReference>
<evidence type="ECO:0000256" key="2">
    <source>
        <dbReference type="ARBA" id="ARBA00004932"/>
    </source>
</evidence>
<dbReference type="GO" id="GO:0004161">
    <property type="term" value="F:dimethylallyltranstransferase activity"/>
    <property type="evidence" value="ECO:0007669"/>
    <property type="project" value="UniProtKB-EC"/>
</dbReference>
<evidence type="ECO:0000313" key="18">
    <source>
        <dbReference type="EMBL" id="CEQ41641.1"/>
    </source>
</evidence>
<dbReference type="SUPFAM" id="SSF48576">
    <property type="entry name" value="Terpenoid synthases"/>
    <property type="match status" value="1"/>
</dbReference>
<evidence type="ECO:0000256" key="3">
    <source>
        <dbReference type="ARBA" id="ARBA00005035"/>
    </source>
</evidence>
<dbReference type="GO" id="GO:0046872">
    <property type="term" value="F:metal ion binding"/>
    <property type="evidence" value="ECO:0007669"/>
    <property type="project" value="UniProtKB-KW"/>
</dbReference>
<evidence type="ECO:0000256" key="8">
    <source>
        <dbReference type="ARBA" id="ARBA00022679"/>
    </source>
</evidence>
<dbReference type="EC" id="2.5.1.10" evidence="5"/>
<dbReference type="Pfam" id="PF00348">
    <property type="entry name" value="polyprenyl_synt"/>
    <property type="match status" value="1"/>
</dbReference>
<feature type="non-terminal residue" evidence="18">
    <location>
        <position position="1"/>
    </location>
</feature>
<evidence type="ECO:0000256" key="11">
    <source>
        <dbReference type="ARBA" id="ARBA00023098"/>
    </source>
</evidence>
<dbReference type="Proteomes" id="UP000243876">
    <property type="component" value="Unassembled WGS sequence"/>
</dbReference>
<dbReference type="OrthoDB" id="10257492at2759"/>
<sequence length="431" mass="48856">MSSAHKREQFLSVWPDLSKELVDYCKGENMPQEAVEWFQRVRSSPPRRARAVQANNRPAVARLQHSRRFVAFWSPRAGSCGVLTKHGRAPTGKLNRGISVVDTVEILKGSALTPDEYKKAAILGWCIELLQAYFLVADDMMDQSITRRGQPCWYRVENVGNIAINDAFMLEAAIYYLLKKHFRQEKYYVDLLELFHETTFQTELGQLIDLITAPEDHVDLSKFSLEKHHLIVVYKTAYYSFYLPVALALHMSGVQSPAAFQKALDILIPMGEYFQVQDDYLDCYGTPEQIGKIGTDILDNKCSWLINAALGKASAAQRKVLDENYGVKSSESEAKVKAVYRELELARLFEEYEAESYTRINGLINEIPEHGSDDGLQRAVFTEFLSKVYKRQKFVACPSRYEPMPVGGSLMMPRPPGNFGPVQLGETCTSH</sequence>
<proteinExistence type="inferred from homology"/>
<evidence type="ECO:0000256" key="17">
    <source>
        <dbReference type="SAM" id="MobiDB-lite"/>
    </source>
</evidence>
<evidence type="ECO:0000256" key="9">
    <source>
        <dbReference type="ARBA" id="ARBA00022723"/>
    </source>
</evidence>
<comment type="similarity">
    <text evidence="4 16">Belongs to the FPP/GGPP synthase family.</text>
</comment>
<evidence type="ECO:0000256" key="16">
    <source>
        <dbReference type="RuleBase" id="RU004466"/>
    </source>
</evidence>
<dbReference type="SFLD" id="SFLDG01017">
    <property type="entry name" value="Polyprenyl_Transferase_Like"/>
    <property type="match status" value="1"/>
</dbReference>
<feature type="region of interest" description="Disordered" evidence="17">
    <location>
        <begin position="412"/>
        <end position="431"/>
    </location>
</feature>
<keyword evidence="8 16" id="KW-0808">Transferase</keyword>
<comment type="cofactor">
    <cofactor evidence="1">
        <name>Mg(2+)</name>
        <dbReference type="ChEBI" id="CHEBI:18420"/>
    </cofactor>
</comment>
<evidence type="ECO:0000256" key="1">
    <source>
        <dbReference type="ARBA" id="ARBA00001946"/>
    </source>
</evidence>
<evidence type="ECO:0000256" key="7">
    <source>
        <dbReference type="ARBA" id="ARBA00022516"/>
    </source>
</evidence>